<keyword evidence="2" id="KW-1185">Reference proteome</keyword>
<organism evidence="1 2">
    <name type="scientific">Ilyodon furcidens</name>
    <name type="common">goldbreast splitfin</name>
    <dbReference type="NCBI Taxonomy" id="33524"/>
    <lineage>
        <taxon>Eukaryota</taxon>
        <taxon>Metazoa</taxon>
        <taxon>Chordata</taxon>
        <taxon>Craniata</taxon>
        <taxon>Vertebrata</taxon>
        <taxon>Euteleostomi</taxon>
        <taxon>Actinopterygii</taxon>
        <taxon>Neopterygii</taxon>
        <taxon>Teleostei</taxon>
        <taxon>Neoteleostei</taxon>
        <taxon>Acanthomorphata</taxon>
        <taxon>Ovalentaria</taxon>
        <taxon>Atherinomorphae</taxon>
        <taxon>Cyprinodontiformes</taxon>
        <taxon>Goodeidae</taxon>
        <taxon>Ilyodon</taxon>
    </lineage>
</organism>
<evidence type="ECO:0000313" key="2">
    <source>
        <dbReference type="Proteomes" id="UP001482620"/>
    </source>
</evidence>
<dbReference type="EMBL" id="JAHRIQ010047168">
    <property type="protein sequence ID" value="MEQ2236295.1"/>
    <property type="molecule type" value="Genomic_DNA"/>
</dbReference>
<reference evidence="1 2" key="1">
    <citation type="submission" date="2021-06" db="EMBL/GenBank/DDBJ databases">
        <authorList>
            <person name="Palmer J.M."/>
        </authorList>
    </citation>
    <scope>NUCLEOTIDE SEQUENCE [LARGE SCALE GENOMIC DNA]</scope>
    <source>
        <strain evidence="2">if_2019</strain>
        <tissue evidence="1">Muscle</tissue>
    </source>
</reference>
<evidence type="ECO:0000313" key="1">
    <source>
        <dbReference type="EMBL" id="MEQ2236295.1"/>
    </source>
</evidence>
<accession>A0ABV0TTN7</accession>
<dbReference type="Proteomes" id="UP001482620">
    <property type="component" value="Unassembled WGS sequence"/>
</dbReference>
<gene>
    <name evidence="1" type="ORF">ILYODFUR_011096</name>
</gene>
<sequence>MADTRLRLSSGPTQSKRRLHIMSMHRGRRNNSTSSVPALFLSDRRSNSVVMLVNENGSTFSLNTPDVTVDGPAPSFSVKLQNNSNFLFHSGLSWSGQVNPCTQCSIRNT</sequence>
<comment type="caution">
    <text evidence="1">The sequence shown here is derived from an EMBL/GenBank/DDBJ whole genome shotgun (WGS) entry which is preliminary data.</text>
</comment>
<protein>
    <submittedName>
        <fullName evidence="1">Uncharacterized protein</fullName>
    </submittedName>
</protein>
<name>A0ABV0TTN7_9TELE</name>
<proteinExistence type="predicted"/>